<name>A0A0M5MFQ9_9BACT</name>
<evidence type="ECO:0000313" key="2">
    <source>
        <dbReference type="EMBL" id="ALF46863.1"/>
    </source>
</evidence>
<evidence type="ECO:0000313" key="3">
    <source>
        <dbReference type="Proteomes" id="UP000066049"/>
    </source>
</evidence>
<dbReference type="EMBL" id="CP012541">
    <property type="protein sequence ID" value="ALF46863.1"/>
    <property type="molecule type" value="Genomic_DNA"/>
</dbReference>
<feature type="chain" id="PRO_5005805757" evidence="1">
    <location>
        <begin position="19"/>
        <end position="97"/>
    </location>
</feature>
<dbReference type="KEGG" id="ccoc:CCON33237_0140"/>
<proteinExistence type="predicted"/>
<evidence type="ECO:0000256" key="1">
    <source>
        <dbReference type="SAM" id="SignalP"/>
    </source>
</evidence>
<feature type="signal peptide" evidence="1">
    <location>
        <begin position="1"/>
        <end position="18"/>
    </location>
</feature>
<keyword evidence="1" id="KW-0732">Signal</keyword>
<dbReference type="GeneID" id="28661808"/>
<dbReference type="AlphaFoldDB" id="A0A0M5MFQ9"/>
<dbReference type="PATRIC" id="fig|199.248.peg.161"/>
<organism evidence="2 3">
    <name type="scientific">Campylobacter concisus</name>
    <dbReference type="NCBI Taxonomy" id="199"/>
    <lineage>
        <taxon>Bacteria</taxon>
        <taxon>Pseudomonadati</taxon>
        <taxon>Campylobacterota</taxon>
        <taxon>Epsilonproteobacteria</taxon>
        <taxon>Campylobacterales</taxon>
        <taxon>Campylobacteraceae</taxon>
        <taxon>Campylobacter</taxon>
    </lineage>
</organism>
<protein>
    <submittedName>
        <fullName evidence="2">Uncharacterized protein</fullName>
    </submittedName>
</protein>
<reference evidence="3" key="1">
    <citation type="submission" date="2015-08" db="EMBL/GenBank/DDBJ databases">
        <title>Comparative genomics of the Campylobacter concisus group.</title>
        <authorList>
            <person name="Miller W.G."/>
            <person name="Yee E."/>
            <person name="Chapman M.H."/>
            <person name="Huynh S."/>
            <person name="Bono J.L."/>
            <person name="On S.L.W."/>
            <person name="St Leger J."/>
            <person name="Foster G."/>
            <person name="Parker C.T."/>
        </authorList>
    </citation>
    <scope>NUCLEOTIDE SEQUENCE [LARGE SCALE GENOMIC DNA]</scope>
    <source>
        <strain evidence="3">ATCC 33237</strain>
    </source>
</reference>
<accession>A0A0M5MFQ9</accession>
<sequence>MKKIAIFAILLGVNLVHANDVCNEYIKQSRLYLDEFYAKESKRLANDEKALRLFELKFDELKQRQSGQEAIILQNKDEKFCKRKLEETNKLLNDLKK</sequence>
<gene>
    <name evidence="2" type="ORF">CCON33237_0140</name>
</gene>
<dbReference type="RefSeq" id="WP_054195969.1">
    <property type="nucleotide sequence ID" value="NZ_CABMKQ010000024.1"/>
</dbReference>
<dbReference type="Proteomes" id="UP000066049">
    <property type="component" value="Chromosome"/>
</dbReference>